<dbReference type="Proteomes" id="UP000467240">
    <property type="component" value="Unassembled WGS sequence"/>
</dbReference>
<comment type="similarity">
    <text evidence="1">Belongs to the FPG family.</text>
</comment>
<gene>
    <name evidence="17" type="ORF">F8O01_01610</name>
</gene>
<dbReference type="SMART" id="SM00898">
    <property type="entry name" value="Fapy_DNA_glyco"/>
    <property type="match status" value="1"/>
</dbReference>
<evidence type="ECO:0000256" key="6">
    <source>
        <dbReference type="ARBA" id="ARBA00022801"/>
    </source>
</evidence>
<dbReference type="Pfam" id="PF01149">
    <property type="entry name" value="Fapy_DNA_glyco"/>
    <property type="match status" value="1"/>
</dbReference>
<accession>A0A7J5C1Z8</accession>
<evidence type="ECO:0000256" key="8">
    <source>
        <dbReference type="ARBA" id="ARBA00023125"/>
    </source>
</evidence>
<dbReference type="GO" id="GO:0003684">
    <property type="term" value="F:damaged DNA binding"/>
    <property type="evidence" value="ECO:0007669"/>
    <property type="project" value="InterPro"/>
</dbReference>
<keyword evidence="8" id="KW-0238">DNA-binding</keyword>
<evidence type="ECO:0000256" key="5">
    <source>
        <dbReference type="ARBA" id="ARBA00022771"/>
    </source>
</evidence>
<dbReference type="InterPro" id="IPR035937">
    <property type="entry name" value="FPG_N"/>
</dbReference>
<keyword evidence="5 13" id="KW-0863">Zinc-finger</keyword>
<name>A0A7J5C1Z8_9MICO</name>
<dbReference type="GO" id="GO:0140078">
    <property type="term" value="F:class I DNA-(apurinic or apyrimidinic site) endonuclease activity"/>
    <property type="evidence" value="ECO:0007669"/>
    <property type="project" value="UniProtKB-EC"/>
</dbReference>
<dbReference type="CDD" id="cd08971">
    <property type="entry name" value="AcNei2_N"/>
    <property type="match status" value="1"/>
</dbReference>
<dbReference type="PANTHER" id="PTHR42697:SF1">
    <property type="entry name" value="ENDONUCLEASE 8"/>
    <property type="match status" value="1"/>
</dbReference>
<protein>
    <recommendedName>
        <fullName evidence="2">DNA-(apurinic or apyrimidinic site) lyase</fullName>
        <ecNumber evidence="2">4.2.99.18</ecNumber>
    </recommendedName>
</protein>
<dbReference type="InterPro" id="IPR012319">
    <property type="entry name" value="FPG_cat"/>
</dbReference>
<evidence type="ECO:0000313" key="17">
    <source>
        <dbReference type="EMBL" id="KAB1662190.1"/>
    </source>
</evidence>
<evidence type="ECO:0000256" key="9">
    <source>
        <dbReference type="ARBA" id="ARBA00023204"/>
    </source>
</evidence>
<dbReference type="AlphaFoldDB" id="A0A7J5C1Z8"/>
<keyword evidence="3" id="KW-0479">Metal-binding</keyword>
<feature type="domain" description="FPG-type" evidence="15">
    <location>
        <begin position="220"/>
        <end position="271"/>
    </location>
</feature>
<evidence type="ECO:0000256" key="13">
    <source>
        <dbReference type="PROSITE-ProRule" id="PRU00391"/>
    </source>
</evidence>
<feature type="region of interest" description="Disordered" evidence="14">
    <location>
        <begin position="243"/>
        <end position="275"/>
    </location>
</feature>
<feature type="domain" description="Formamidopyrimidine-DNA glycosylase catalytic" evidence="16">
    <location>
        <begin position="2"/>
        <end position="128"/>
    </location>
</feature>
<dbReference type="InterPro" id="IPR010979">
    <property type="entry name" value="Ribosomal_uS13-like_H2TH"/>
</dbReference>
<dbReference type="SMART" id="SM01232">
    <property type="entry name" value="H2TH"/>
    <property type="match status" value="1"/>
</dbReference>
<evidence type="ECO:0000256" key="14">
    <source>
        <dbReference type="SAM" id="MobiDB-lite"/>
    </source>
</evidence>
<evidence type="ECO:0000256" key="2">
    <source>
        <dbReference type="ARBA" id="ARBA00012720"/>
    </source>
</evidence>
<keyword evidence="7" id="KW-0862">Zinc</keyword>
<sequence length="275" mass="30018">MPEGDTVHRVAAHLHRALAGRVLTRADLRVPKLAAVQLAGERVDEVVAVGKHLLHRIGPFTLHTHLGMDGEWQVLRPGARWPSPAHRARVVLANERVETVGFDLPVVELVPREREGELVGYLGPDLLGPSWNADEAVRRLAAAPEREIADALLDQRTLAGLGNEYVNELCFLRGLDPRTPVARSGDLAALVDLAHRLIVANRDRVERTTTGDLRRGRRSFVYDREGLACLRCGTRIVRDRHGGVGSGLGAGSTSRGSDESRVSYRCPVCQPPPGP</sequence>
<dbReference type="InterPro" id="IPR015886">
    <property type="entry name" value="H2TH_FPG"/>
</dbReference>
<dbReference type="PROSITE" id="PS51066">
    <property type="entry name" value="ZF_FPG_2"/>
    <property type="match status" value="1"/>
</dbReference>
<evidence type="ECO:0000313" key="18">
    <source>
        <dbReference type="Proteomes" id="UP000467240"/>
    </source>
</evidence>
<dbReference type="OrthoDB" id="9800855at2"/>
<proteinExistence type="inferred from homology"/>
<dbReference type="PANTHER" id="PTHR42697">
    <property type="entry name" value="ENDONUCLEASE 8"/>
    <property type="match status" value="1"/>
</dbReference>
<evidence type="ECO:0000256" key="1">
    <source>
        <dbReference type="ARBA" id="ARBA00009409"/>
    </source>
</evidence>
<keyword evidence="6" id="KW-0378">Hydrolase</keyword>
<evidence type="ECO:0000256" key="10">
    <source>
        <dbReference type="ARBA" id="ARBA00023239"/>
    </source>
</evidence>
<dbReference type="Pfam" id="PF06831">
    <property type="entry name" value="H2TH"/>
    <property type="match status" value="1"/>
</dbReference>
<evidence type="ECO:0000256" key="12">
    <source>
        <dbReference type="ARBA" id="ARBA00023295"/>
    </source>
</evidence>
<organism evidence="17 18">
    <name type="scientific">Pseudoclavibacter chungangensis</name>
    <dbReference type="NCBI Taxonomy" id="587635"/>
    <lineage>
        <taxon>Bacteria</taxon>
        <taxon>Bacillati</taxon>
        <taxon>Actinomycetota</taxon>
        <taxon>Actinomycetes</taxon>
        <taxon>Micrococcales</taxon>
        <taxon>Microbacteriaceae</taxon>
        <taxon>Pseudoclavibacter</taxon>
    </lineage>
</organism>
<evidence type="ECO:0000259" key="15">
    <source>
        <dbReference type="PROSITE" id="PS51066"/>
    </source>
</evidence>
<dbReference type="EC" id="4.2.99.18" evidence="2"/>
<evidence type="ECO:0000259" key="16">
    <source>
        <dbReference type="PROSITE" id="PS51068"/>
    </source>
</evidence>
<evidence type="ECO:0000256" key="7">
    <source>
        <dbReference type="ARBA" id="ARBA00022833"/>
    </source>
</evidence>
<dbReference type="PROSITE" id="PS51068">
    <property type="entry name" value="FPG_CAT"/>
    <property type="match status" value="1"/>
</dbReference>
<keyword evidence="10" id="KW-0456">Lyase</keyword>
<evidence type="ECO:0000256" key="3">
    <source>
        <dbReference type="ARBA" id="ARBA00022723"/>
    </source>
</evidence>
<dbReference type="GO" id="GO:0000703">
    <property type="term" value="F:oxidized pyrimidine nucleobase lesion DNA N-glycosylase activity"/>
    <property type="evidence" value="ECO:0007669"/>
    <property type="project" value="TreeGrafter"/>
</dbReference>
<dbReference type="GO" id="GO:0008270">
    <property type="term" value="F:zinc ion binding"/>
    <property type="evidence" value="ECO:0007669"/>
    <property type="project" value="UniProtKB-KW"/>
</dbReference>
<dbReference type="GO" id="GO:0006284">
    <property type="term" value="P:base-excision repair"/>
    <property type="evidence" value="ECO:0007669"/>
    <property type="project" value="InterPro"/>
</dbReference>
<reference evidence="17 18" key="1">
    <citation type="submission" date="2019-09" db="EMBL/GenBank/DDBJ databases">
        <title>Phylogeny of genus Pseudoclavibacter and closely related genus.</title>
        <authorList>
            <person name="Li Y."/>
        </authorList>
    </citation>
    <scope>NUCLEOTIDE SEQUENCE [LARGE SCALE GENOMIC DNA]</scope>
    <source>
        <strain evidence="17 18">DSM 23821</strain>
    </source>
</reference>
<dbReference type="EMBL" id="WBJZ01000002">
    <property type="protein sequence ID" value="KAB1662190.1"/>
    <property type="molecule type" value="Genomic_DNA"/>
</dbReference>
<evidence type="ECO:0000256" key="11">
    <source>
        <dbReference type="ARBA" id="ARBA00023268"/>
    </source>
</evidence>
<dbReference type="RefSeq" id="WP_158039121.1">
    <property type="nucleotide sequence ID" value="NZ_JACCFV010000001.1"/>
</dbReference>
<dbReference type="SUPFAM" id="SSF46946">
    <property type="entry name" value="S13-like H2TH domain"/>
    <property type="match status" value="1"/>
</dbReference>
<dbReference type="SUPFAM" id="SSF81624">
    <property type="entry name" value="N-terminal domain of MutM-like DNA repair proteins"/>
    <property type="match status" value="1"/>
</dbReference>
<keyword evidence="12" id="KW-0326">Glycosidase</keyword>
<dbReference type="InterPro" id="IPR044090">
    <property type="entry name" value="Nei2_N"/>
</dbReference>
<keyword evidence="9" id="KW-0234">DNA repair</keyword>
<keyword evidence="11" id="KW-0511">Multifunctional enzyme</keyword>
<dbReference type="Gene3D" id="1.10.8.50">
    <property type="match status" value="1"/>
</dbReference>
<keyword evidence="4" id="KW-0227">DNA damage</keyword>
<evidence type="ECO:0000256" key="4">
    <source>
        <dbReference type="ARBA" id="ARBA00022763"/>
    </source>
</evidence>
<comment type="caution">
    <text evidence="17">The sequence shown here is derived from an EMBL/GenBank/DDBJ whole genome shotgun (WGS) entry which is preliminary data.</text>
</comment>
<dbReference type="InterPro" id="IPR000214">
    <property type="entry name" value="Znf_DNA_glyclase/AP_lyase"/>
</dbReference>
<dbReference type="Gene3D" id="3.20.190.10">
    <property type="entry name" value="MutM-like, N-terminal"/>
    <property type="match status" value="1"/>
</dbReference>
<keyword evidence="18" id="KW-1185">Reference proteome</keyword>